<dbReference type="SMART" id="SM00853">
    <property type="entry name" value="MutL_C"/>
    <property type="match status" value="1"/>
</dbReference>
<dbReference type="CDD" id="cd03484">
    <property type="entry name" value="MutL_Trans_hPMS_2_like"/>
    <property type="match status" value="1"/>
</dbReference>
<dbReference type="Gene3D" id="3.30.1370.100">
    <property type="entry name" value="MutL, C-terminal domain, regulatory subdomain"/>
    <property type="match status" value="1"/>
</dbReference>
<feature type="region of interest" description="Disordered" evidence="4">
    <location>
        <begin position="636"/>
        <end position="715"/>
    </location>
</feature>
<dbReference type="InterPro" id="IPR037198">
    <property type="entry name" value="MutL_C_sf"/>
</dbReference>
<evidence type="ECO:0000259" key="5">
    <source>
        <dbReference type="SMART" id="SM00853"/>
    </source>
</evidence>
<feature type="domain" description="MutL C-terminal dimerisation" evidence="5">
    <location>
        <begin position="817"/>
        <end position="967"/>
    </location>
</feature>
<feature type="region of interest" description="Disordered" evidence="4">
    <location>
        <begin position="586"/>
        <end position="615"/>
    </location>
</feature>
<dbReference type="Pfam" id="PF01119">
    <property type="entry name" value="DNA_mis_repair"/>
    <property type="match status" value="1"/>
</dbReference>
<evidence type="ECO:0000313" key="7">
    <source>
        <dbReference type="EMBL" id="KAK0507548.1"/>
    </source>
</evidence>
<feature type="compositionally biased region" description="Acidic residues" evidence="4">
    <location>
        <begin position="1044"/>
        <end position="1105"/>
    </location>
</feature>
<sequence>MATVKALEGRTVHQIQSGQVIVDLCSVVKELVENSLDAEATAIEIRFRNNGLDSIEVQDNGVGIASENYETIALKHYTSKLSHYDDLSSLQTFGFRGEALSSLCALSKFHITTARVDEAPKGTRLDFETSGKLKGTQVIASQKGTTVAVEDLFRNLPVRRRELEKNIKREYGKVLGVLQAYACISTQARISVSNVMAKGKKAVVFATKSSQSTRENIANVFGAKTLLGLVALDLSFEMQPTKTYSQLSEPENKQVRVLGHISRPVFGEGRHAPDRQMFFVNSRPCGLPQVTKVFNEVYKSYNISQSPFIFANIVLDTNAYDVNVSPDKRTIFLHEQNALLEGLRVSLVELFEKQGQTVPQSQKPIQKLPSFKPLNLRRQSSGFSETTEKSLPKDSPSTPQLESVEPDASAEASPVECGKLTREVNGTSLIESFASRDSKERVTNQISTSLSDSGGKALSKDKQKLVRKLGKDSGTMNRPDDYDDALEVAQSDALLKGASKAVEDFNQRIAEQQPGPGSDTSASAGDQHHIDVPVESIVSTASSSGVVPNAFDRMRPRRISPEVATITIGSKTTTSVLGSMPLSKRRKIDQGLSTPARPARLADEATRDKFSSSMRSFAAPGSQLLKTVGKAQSKARMSIDYSEDSSQDEVSAHASHTGSVVSDAETSEQDQASLASEVEDGFADEEPESQQLDARSGSGVEFVDEEDKKSREDAKVAELIRRAEESSVITGQDNNRRAHQTMKATGQKVSTISLIQVIDTSVQRIQEQLSMLETAIRQSLNASQTPKPSPTPLTEDTTPEERLSLTVSKTDFWTMHIAGQFNLGFILATRGSSDLFIIDQHASDEKYNFERLQATTVVQNQRLVHPHPLQLTAIEEEIVLENHDALLYNGFIVDIDTSGDLPVGQRCHLISLPMSKEVTFSTADLEELLTLLAESPTTTSSIPRPSKVRRMFAMRACRSSIMIGKTLTMKQMEALVRKMGGVDKPWNCPHGRPTMRHVCGLEGWMGWREGDGVVGLENGGEEEEGIDWKEWVEERMVGVGSGEIGEEEEKLGEGGEEATSYGEEEEELGEGGEEDVEDEEEEEILEGSEEDIENEEEEEEEESDE</sequence>
<feature type="region of interest" description="Disordered" evidence="4">
    <location>
        <begin position="1040"/>
        <end position="1105"/>
    </location>
</feature>
<keyword evidence="8" id="KW-1185">Reference proteome</keyword>
<protein>
    <recommendedName>
        <fullName evidence="3">DNA mismatch repair protein PMS1</fullName>
    </recommendedName>
</protein>
<dbReference type="InterPro" id="IPR014790">
    <property type="entry name" value="MutL_C"/>
</dbReference>
<dbReference type="FunFam" id="3.30.1370.100:FF:000001">
    <property type="entry name" value="Mismatch repair endonuclease pms1, putative"/>
    <property type="match status" value="1"/>
</dbReference>
<dbReference type="CDD" id="cd16926">
    <property type="entry name" value="HATPase_MutL-MLH-PMS-like"/>
    <property type="match status" value="1"/>
</dbReference>
<name>A0AA39QTP8_9LECA</name>
<dbReference type="SUPFAM" id="SSF54211">
    <property type="entry name" value="Ribosomal protein S5 domain 2-like"/>
    <property type="match status" value="1"/>
</dbReference>
<feature type="compositionally biased region" description="Polar residues" evidence="4">
    <location>
        <begin position="443"/>
        <end position="452"/>
    </location>
</feature>
<dbReference type="Gene3D" id="3.30.230.10">
    <property type="match status" value="1"/>
</dbReference>
<evidence type="ECO:0000256" key="2">
    <source>
        <dbReference type="ARBA" id="ARBA00022763"/>
    </source>
</evidence>
<dbReference type="GO" id="GO:0140664">
    <property type="term" value="F:ATP-dependent DNA damage sensor activity"/>
    <property type="evidence" value="ECO:0007669"/>
    <property type="project" value="InterPro"/>
</dbReference>
<feature type="region of interest" description="Disordered" evidence="4">
    <location>
        <begin position="779"/>
        <end position="801"/>
    </location>
</feature>
<dbReference type="InterPro" id="IPR042120">
    <property type="entry name" value="MutL_C_dimsub"/>
</dbReference>
<dbReference type="Proteomes" id="UP001166286">
    <property type="component" value="Unassembled WGS sequence"/>
</dbReference>
<dbReference type="InterPro" id="IPR036890">
    <property type="entry name" value="HATPase_C_sf"/>
</dbReference>
<comment type="similarity">
    <text evidence="1">Belongs to the DNA mismatch repair MutL/HexB family.</text>
</comment>
<evidence type="ECO:0000256" key="4">
    <source>
        <dbReference type="SAM" id="MobiDB-lite"/>
    </source>
</evidence>
<dbReference type="AlphaFoldDB" id="A0AA39QTP8"/>
<proteinExistence type="inferred from homology"/>
<dbReference type="Gene3D" id="3.30.565.10">
    <property type="entry name" value="Histidine kinase-like ATPase, C-terminal domain"/>
    <property type="match status" value="1"/>
</dbReference>
<dbReference type="GO" id="GO:0000710">
    <property type="term" value="P:meiotic mismatch repair"/>
    <property type="evidence" value="ECO:0007669"/>
    <property type="project" value="UniProtKB-ARBA"/>
</dbReference>
<evidence type="ECO:0000256" key="1">
    <source>
        <dbReference type="ARBA" id="ARBA00006082"/>
    </source>
</evidence>
<dbReference type="SUPFAM" id="SSF118116">
    <property type="entry name" value="DNA mismatch repair protein MutL"/>
    <property type="match status" value="1"/>
</dbReference>
<dbReference type="InterPro" id="IPR014762">
    <property type="entry name" value="DNA_mismatch_repair_CS"/>
</dbReference>
<dbReference type="EMBL" id="JAFEKC020000023">
    <property type="protein sequence ID" value="KAK0507548.1"/>
    <property type="molecule type" value="Genomic_DNA"/>
</dbReference>
<gene>
    <name evidence="7" type="ORF">JMJ35_010071</name>
</gene>
<reference evidence="7" key="1">
    <citation type="submission" date="2023-03" db="EMBL/GenBank/DDBJ databases">
        <title>Complete genome of Cladonia borealis.</title>
        <authorList>
            <person name="Park H."/>
        </authorList>
    </citation>
    <scope>NUCLEOTIDE SEQUENCE</scope>
    <source>
        <strain evidence="7">ANT050790</strain>
    </source>
</reference>
<comment type="caution">
    <text evidence="7">The sequence shown here is derived from an EMBL/GenBank/DDBJ whole genome shotgun (WGS) entry which is preliminary data.</text>
</comment>
<dbReference type="GO" id="GO:0005524">
    <property type="term" value="F:ATP binding"/>
    <property type="evidence" value="ECO:0007669"/>
    <property type="project" value="InterPro"/>
</dbReference>
<dbReference type="GO" id="GO:0030983">
    <property type="term" value="F:mismatched DNA binding"/>
    <property type="evidence" value="ECO:0007669"/>
    <property type="project" value="InterPro"/>
</dbReference>
<dbReference type="InterPro" id="IPR038973">
    <property type="entry name" value="MutL/Mlh/Pms-like"/>
</dbReference>
<dbReference type="FunFam" id="3.30.565.10:FF:000014">
    <property type="entry name" value="Mismatch repair endonuclease pms1, putative"/>
    <property type="match status" value="1"/>
</dbReference>
<feature type="domain" description="DNA mismatch repair protein S5" evidence="6">
    <location>
        <begin position="217"/>
        <end position="352"/>
    </location>
</feature>
<dbReference type="GO" id="GO:0032389">
    <property type="term" value="C:MutLalpha complex"/>
    <property type="evidence" value="ECO:0007669"/>
    <property type="project" value="TreeGrafter"/>
</dbReference>
<feature type="compositionally biased region" description="Acidic residues" evidence="4">
    <location>
        <begin position="677"/>
        <end position="688"/>
    </location>
</feature>
<organism evidence="7 8">
    <name type="scientific">Cladonia borealis</name>
    <dbReference type="NCBI Taxonomy" id="184061"/>
    <lineage>
        <taxon>Eukaryota</taxon>
        <taxon>Fungi</taxon>
        <taxon>Dikarya</taxon>
        <taxon>Ascomycota</taxon>
        <taxon>Pezizomycotina</taxon>
        <taxon>Lecanoromycetes</taxon>
        <taxon>OSLEUM clade</taxon>
        <taxon>Lecanoromycetidae</taxon>
        <taxon>Lecanorales</taxon>
        <taxon>Lecanorineae</taxon>
        <taxon>Cladoniaceae</taxon>
        <taxon>Cladonia</taxon>
    </lineage>
</organism>
<dbReference type="Pfam" id="PF08676">
    <property type="entry name" value="MutL_C"/>
    <property type="match status" value="1"/>
</dbReference>
<dbReference type="PROSITE" id="PS00058">
    <property type="entry name" value="DNA_MISMATCH_REPAIR_1"/>
    <property type="match status" value="1"/>
</dbReference>
<dbReference type="InterPro" id="IPR042121">
    <property type="entry name" value="MutL_C_regsub"/>
</dbReference>
<feature type="compositionally biased region" description="Basic and acidic residues" evidence="4">
    <location>
        <begin position="600"/>
        <end position="610"/>
    </location>
</feature>
<evidence type="ECO:0000259" key="6">
    <source>
        <dbReference type="SMART" id="SM01340"/>
    </source>
</evidence>
<dbReference type="Gene3D" id="3.30.1540.20">
    <property type="entry name" value="MutL, C-terminal domain, dimerisation subdomain"/>
    <property type="match status" value="1"/>
</dbReference>
<feature type="region of interest" description="Disordered" evidence="4">
    <location>
        <begin position="435"/>
        <end position="462"/>
    </location>
</feature>
<dbReference type="Pfam" id="PF13589">
    <property type="entry name" value="HATPase_c_3"/>
    <property type="match status" value="1"/>
</dbReference>
<dbReference type="SUPFAM" id="SSF55874">
    <property type="entry name" value="ATPase domain of HSP90 chaperone/DNA topoisomerase II/histidine kinase"/>
    <property type="match status" value="1"/>
</dbReference>
<dbReference type="InterPro" id="IPR013507">
    <property type="entry name" value="DNA_mismatch_S5_2-like"/>
</dbReference>
<dbReference type="PANTHER" id="PTHR10073">
    <property type="entry name" value="DNA MISMATCH REPAIR PROTEIN MLH, PMS, MUTL"/>
    <property type="match status" value="1"/>
</dbReference>
<evidence type="ECO:0000256" key="3">
    <source>
        <dbReference type="ARBA" id="ARBA00070941"/>
    </source>
</evidence>
<dbReference type="NCBIfam" id="TIGR00585">
    <property type="entry name" value="mutl"/>
    <property type="match status" value="1"/>
</dbReference>
<dbReference type="FunFam" id="3.30.230.10:FF:000120">
    <property type="entry name" value="Mismatch repair endonuclease PMS2"/>
    <property type="match status" value="1"/>
</dbReference>
<feature type="region of interest" description="Disordered" evidence="4">
    <location>
        <begin position="376"/>
        <end position="414"/>
    </location>
</feature>
<dbReference type="InterPro" id="IPR014721">
    <property type="entry name" value="Ribsml_uS5_D2-typ_fold_subgr"/>
</dbReference>
<dbReference type="InterPro" id="IPR020568">
    <property type="entry name" value="Ribosomal_Su5_D2-typ_SF"/>
</dbReference>
<evidence type="ECO:0000313" key="8">
    <source>
        <dbReference type="Proteomes" id="UP001166286"/>
    </source>
</evidence>
<keyword evidence="2" id="KW-0227">DNA damage</keyword>
<dbReference type="SMART" id="SM01340">
    <property type="entry name" value="DNA_mis_repair"/>
    <property type="match status" value="1"/>
</dbReference>
<feature type="compositionally biased region" description="Basic and acidic residues" evidence="4">
    <location>
        <begin position="706"/>
        <end position="715"/>
    </location>
</feature>
<dbReference type="InterPro" id="IPR002099">
    <property type="entry name" value="MutL/Mlh/PMS"/>
</dbReference>
<dbReference type="PANTHER" id="PTHR10073:SF52">
    <property type="entry name" value="MISMATCH REPAIR ENDONUCLEASE PMS2"/>
    <property type="match status" value="1"/>
</dbReference>
<dbReference type="GO" id="GO:0016887">
    <property type="term" value="F:ATP hydrolysis activity"/>
    <property type="evidence" value="ECO:0007669"/>
    <property type="project" value="InterPro"/>
</dbReference>
<accession>A0AA39QTP8</accession>